<organism evidence="11 12">
    <name type="scientific">Mixia osmundae (strain CBS 9802 / IAM 14324 / JCM 22182 / KY 12970)</name>
    <dbReference type="NCBI Taxonomy" id="764103"/>
    <lineage>
        <taxon>Eukaryota</taxon>
        <taxon>Fungi</taxon>
        <taxon>Dikarya</taxon>
        <taxon>Basidiomycota</taxon>
        <taxon>Pucciniomycotina</taxon>
        <taxon>Mixiomycetes</taxon>
        <taxon>Mixiales</taxon>
        <taxon>Mixiaceae</taxon>
        <taxon>Mixia</taxon>
    </lineage>
</organism>
<dbReference type="Proteomes" id="UP000009131">
    <property type="component" value="Unassembled WGS sequence"/>
</dbReference>
<accession>G7E6J0</accession>
<evidence type="ECO:0000256" key="5">
    <source>
        <dbReference type="ARBA" id="ARBA00022989"/>
    </source>
</evidence>
<dbReference type="EMBL" id="BABT02000152">
    <property type="protein sequence ID" value="GAA98450.1"/>
    <property type="molecule type" value="Genomic_DNA"/>
</dbReference>
<comment type="caution">
    <text evidence="11">The sequence shown here is derived from an EMBL/GenBank/DDBJ whole genome shotgun (WGS) entry which is preliminary data.</text>
</comment>
<reference evidence="11 12" key="1">
    <citation type="journal article" date="2011" name="J. Gen. Appl. Microbiol.">
        <title>Draft genome sequencing of the enigmatic basidiomycete Mixia osmundae.</title>
        <authorList>
            <person name="Nishida H."/>
            <person name="Nagatsuka Y."/>
            <person name="Sugiyama J."/>
        </authorList>
    </citation>
    <scope>NUCLEOTIDE SEQUENCE [LARGE SCALE GENOMIC DNA]</scope>
    <source>
        <strain evidence="12">CBS 9802 / IAM 14324 / JCM 22182 / KY 12970</strain>
    </source>
</reference>
<proteinExistence type="inferred from homology"/>
<keyword evidence="6 8" id="KW-0472">Membrane</keyword>
<evidence type="ECO:0000256" key="10">
    <source>
        <dbReference type="SAM" id="Phobius"/>
    </source>
</evidence>
<dbReference type="SMART" id="SM00679">
    <property type="entry name" value="CTNS"/>
    <property type="match status" value="2"/>
</dbReference>
<evidence type="ECO:0000256" key="3">
    <source>
        <dbReference type="ARBA" id="ARBA00022692"/>
    </source>
</evidence>
<feature type="transmembrane region" description="Helical" evidence="10">
    <location>
        <begin position="151"/>
        <end position="166"/>
    </location>
</feature>
<dbReference type="HOGENOM" id="CLU_053568_0_1_1"/>
<dbReference type="InterPro" id="IPR016817">
    <property type="entry name" value="MannP-dilichol_defect-1"/>
</dbReference>
<dbReference type="Pfam" id="PF04193">
    <property type="entry name" value="PQ-loop"/>
    <property type="match status" value="2"/>
</dbReference>
<reference evidence="11 12" key="2">
    <citation type="journal article" date="2012" name="Open Biol.">
        <title>Characteristics of nucleosomes and linker DNA regions on the genome of the basidiomycete Mixia osmundae revealed by mono- and dinucleosome mapping.</title>
        <authorList>
            <person name="Nishida H."/>
            <person name="Kondo S."/>
            <person name="Matsumoto T."/>
            <person name="Suzuki Y."/>
            <person name="Yoshikawa H."/>
            <person name="Taylor T.D."/>
            <person name="Sugiyama J."/>
        </authorList>
    </citation>
    <scope>NUCLEOTIDE SEQUENCE [LARGE SCALE GENOMIC DNA]</scope>
    <source>
        <strain evidence="12">CBS 9802 / IAM 14324 / JCM 22182 / KY 12970</strain>
    </source>
</reference>
<comment type="subcellular location">
    <subcellularLocation>
        <location evidence="1 8">Membrane</location>
        <topology evidence="1 8">Multi-pass membrane protein</topology>
    </subcellularLocation>
</comment>
<keyword evidence="4" id="KW-0677">Repeat</keyword>
<dbReference type="AlphaFoldDB" id="G7E6J0"/>
<evidence type="ECO:0000256" key="1">
    <source>
        <dbReference type="ARBA" id="ARBA00004141"/>
    </source>
</evidence>
<evidence type="ECO:0000256" key="7">
    <source>
        <dbReference type="ARBA" id="ARBA00038475"/>
    </source>
</evidence>
<dbReference type="InterPro" id="IPR006603">
    <property type="entry name" value="PQ-loop_rpt"/>
</dbReference>
<dbReference type="PANTHER" id="PTHR12226:SF2">
    <property type="entry name" value="MANNOSE-P-DOLICHOL UTILIZATION DEFECT 1 PROTEIN"/>
    <property type="match status" value="1"/>
</dbReference>
<keyword evidence="2" id="KW-0813">Transport</keyword>
<dbReference type="eggNOG" id="KOG3211">
    <property type="taxonomic scope" value="Eukaryota"/>
</dbReference>
<dbReference type="STRING" id="764103.G7E6J0"/>
<feature type="transmembrane region" description="Helical" evidence="10">
    <location>
        <begin position="237"/>
        <end position="258"/>
    </location>
</feature>
<keyword evidence="5 8" id="KW-1133">Transmembrane helix</keyword>
<dbReference type="OrthoDB" id="271506at2759"/>
<evidence type="ECO:0000256" key="2">
    <source>
        <dbReference type="ARBA" id="ARBA00022448"/>
    </source>
</evidence>
<dbReference type="OMA" id="LQVLYYW"/>
<protein>
    <recommendedName>
        <fullName evidence="8">Mannose-P-dolichol utilization defect 1 protein homolog</fullName>
    </recommendedName>
</protein>
<gene>
    <name evidence="11" type="primary">Mo05136</name>
    <name evidence="11" type="ORF">E5Q_05136</name>
</gene>
<feature type="transmembrane region" description="Helical" evidence="10">
    <location>
        <begin position="112"/>
        <end position="131"/>
    </location>
</feature>
<dbReference type="Gene3D" id="1.20.1280.290">
    <property type="match status" value="2"/>
</dbReference>
<dbReference type="PANTHER" id="PTHR12226">
    <property type="entry name" value="MANNOSE-P-DOLICHOL UTILIZATION DEFECT 1 LEC35 -RELATED"/>
    <property type="match status" value="1"/>
</dbReference>
<evidence type="ECO:0000313" key="12">
    <source>
        <dbReference type="Proteomes" id="UP000009131"/>
    </source>
</evidence>
<evidence type="ECO:0000256" key="6">
    <source>
        <dbReference type="ARBA" id="ARBA00023136"/>
    </source>
</evidence>
<keyword evidence="3 8" id="KW-0812">Transmembrane</keyword>
<evidence type="ECO:0000256" key="4">
    <source>
        <dbReference type="ARBA" id="ARBA00022737"/>
    </source>
</evidence>
<comment type="similarity">
    <text evidence="7 8">Belongs to the MPDU1 (TC 2.A.43.3) family.</text>
</comment>
<feature type="region of interest" description="Disordered" evidence="9">
    <location>
        <begin position="292"/>
        <end position="317"/>
    </location>
</feature>
<name>G7E6J0_MIXOS</name>
<dbReference type="RefSeq" id="XP_014568952.1">
    <property type="nucleotide sequence ID" value="XM_014713466.1"/>
</dbReference>
<evidence type="ECO:0000313" key="11">
    <source>
        <dbReference type="EMBL" id="GAA98450.1"/>
    </source>
</evidence>
<evidence type="ECO:0000256" key="9">
    <source>
        <dbReference type="SAM" id="MobiDB-lite"/>
    </source>
</evidence>
<dbReference type="PIRSF" id="PIRSF023381">
    <property type="entry name" value="MannP-dilichol_defect-1p"/>
    <property type="match status" value="1"/>
</dbReference>
<dbReference type="FunFam" id="1.20.1280.290:FF:000006">
    <property type="entry name" value="mannose-P-dolichol utilization defect 1 protein"/>
    <property type="match status" value="1"/>
</dbReference>
<keyword evidence="12" id="KW-1185">Reference proteome</keyword>
<dbReference type="InParanoid" id="G7E6J0"/>
<sequence>MTHFVQSITHNLPGFIRDPAVALLGQECYTTLIYNVDLDDRQCLTLALSKTLGVGLVAGGAIVKLPQIIKIVRSKSARGISLTSFLLDTAGLLIVLAYNVRLGFPFSTWGENLFLFVQNFIIISLILGYSARQGLHPKAPVSSSHSKTTRVLPFWVGMALVTYLFMDNTPLIPTKILRGLLTLTIPLAISSKLPQIVTNAKNGSTGQLSSFLVFNSFAGCVARLFTTQTETGDATLWWGFLVAALANGILALQMLYYWNTSSPMDAYAAQATVSYREKEKAEQQAELAAIKATAPETRSVGTGTRKASGPKWVRKPD</sequence>
<evidence type="ECO:0000256" key="8">
    <source>
        <dbReference type="PIRNR" id="PIRNR023381"/>
    </source>
</evidence>
<dbReference type="GO" id="GO:0016020">
    <property type="term" value="C:membrane"/>
    <property type="evidence" value="ECO:0007669"/>
    <property type="project" value="UniProtKB-SubCell"/>
</dbReference>
<feature type="transmembrane region" description="Helical" evidence="10">
    <location>
        <begin position="80"/>
        <end position="100"/>
    </location>
</feature>